<evidence type="ECO:0000256" key="1">
    <source>
        <dbReference type="ARBA" id="ARBA00000966"/>
    </source>
</evidence>
<dbReference type="InterPro" id="IPR036908">
    <property type="entry name" value="RlpA-like_sf"/>
</dbReference>
<evidence type="ECO:0000256" key="2">
    <source>
        <dbReference type="ARBA" id="ARBA00007793"/>
    </source>
</evidence>
<dbReference type="Pfam" id="PF22514">
    <property type="entry name" value="EXPB1_D1"/>
    <property type="match status" value="1"/>
</dbReference>
<comment type="catalytic activity">
    <reaction evidence="1 9">
        <text>Endohydrolysis of (1-&gt;4)-beta-D-glucosidic linkages in cellulose, lichenin and cereal beta-D-glucans.</text>
        <dbReference type="EC" id="3.2.1.4"/>
    </reaction>
</comment>
<feature type="active site" description="Nucleophile" evidence="9">
    <location>
        <position position="31"/>
    </location>
</feature>
<dbReference type="PROSITE" id="PS50842">
    <property type="entry name" value="EXPANSIN_EG45"/>
    <property type="match status" value="1"/>
</dbReference>
<dbReference type="CDD" id="cd22278">
    <property type="entry name" value="DPBB_GH45_endoglucanase"/>
    <property type="match status" value="1"/>
</dbReference>
<comment type="caution">
    <text evidence="12">The sequence shown here is derived from an EMBL/GenBank/DDBJ whole genome shotgun (WGS) entry which is preliminary data.</text>
</comment>
<name>A0A8T9CCQ2_9HELO</name>
<dbReference type="OrthoDB" id="5823761at2759"/>
<comment type="similarity">
    <text evidence="2">Belongs to the glycosyl hydrolase 45 (cellulase K) family.</text>
</comment>
<keyword evidence="8" id="KW-0624">Polysaccharide degradation</keyword>
<evidence type="ECO:0000256" key="3">
    <source>
        <dbReference type="ARBA" id="ARBA00012601"/>
    </source>
</evidence>
<evidence type="ECO:0000256" key="6">
    <source>
        <dbReference type="ARBA" id="ARBA00023277"/>
    </source>
</evidence>
<dbReference type="InterPro" id="IPR007112">
    <property type="entry name" value="Expansin/allergen_DPBB_dom"/>
</dbReference>
<reference evidence="12 13" key="1">
    <citation type="submission" date="2018-05" db="EMBL/GenBank/DDBJ databases">
        <title>Genome sequencing and assembly of the regulated plant pathogen Lachnellula willkommii and related sister species for the development of diagnostic species identification markers.</title>
        <authorList>
            <person name="Giroux E."/>
            <person name="Bilodeau G."/>
        </authorList>
    </citation>
    <scope>NUCLEOTIDE SEQUENCE [LARGE SCALE GENOMIC DNA]</scope>
    <source>
        <strain evidence="12 13">CBS 268.59</strain>
    </source>
</reference>
<proteinExistence type="inferred from homology"/>
<feature type="domain" description="Expansin-like EG45" evidence="11">
    <location>
        <begin position="34"/>
        <end position="145"/>
    </location>
</feature>
<dbReference type="GO" id="GO:0008810">
    <property type="term" value="F:cellulase activity"/>
    <property type="evidence" value="ECO:0007669"/>
    <property type="project" value="UniProtKB-EC"/>
</dbReference>
<dbReference type="EC" id="3.2.1.4" evidence="3 9"/>
<feature type="chain" id="PRO_5035870050" description="Cellulase" evidence="10">
    <location>
        <begin position="20"/>
        <end position="157"/>
    </location>
</feature>
<keyword evidence="4" id="KW-0378">Hydrolase</keyword>
<protein>
    <recommendedName>
        <fullName evidence="3 9">Cellulase</fullName>
        <ecNumber evidence="3 9">3.2.1.4</ecNumber>
    </recommendedName>
</protein>
<evidence type="ECO:0000313" key="13">
    <source>
        <dbReference type="Proteomes" id="UP000469558"/>
    </source>
</evidence>
<dbReference type="PROSITE" id="PS01140">
    <property type="entry name" value="GLYCOSYL_HYDROL_F45"/>
    <property type="match status" value="1"/>
</dbReference>
<accession>A0A8T9CCQ2</accession>
<organism evidence="12 13">
    <name type="scientific">Lachnellula suecica</name>
    <dbReference type="NCBI Taxonomy" id="602035"/>
    <lineage>
        <taxon>Eukaryota</taxon>
        <taxon>Fungi</taxon>
        <taxon>Dikarya</taxon>
        <taxon>Ascomycota</taxon>
        <taxon>Pezizomycotina</taxon>
        <taxon>Leotiomycetes</taxon>
        <taxon>Helotiales</taxon>
        <taxon>Lachnaceae</taxon>
        <taxon>Lachnellula</taxon>
    </lineage>
</organism>
<evidence type="ECO:0000256" key="8">
    <source>
        <dbReference type="ARBA" id="ARBA00023326"/>
    </source>
</evidence>
<dbReference type="EMBL" id="QGMK01000341">
    <property type="protein sequence ID" value="TVY82287.1"/>
    <property type="molecule type" value="Genomic_DNA"/>
</dbReference>
<keyword evidence="5" id="KW-0136">Cellulose degradation</keyword>
<evidence type="ECO:0000256" key="4">
    <source>
        <dbReference type="ARBA" id="ARBA00022801"/>
    </source>
</evidence>
<feature type="signal peptide" evidence="10">
    <location>
        <begin position="1"/>
        <end position="19"/>
    </location>
</feature>
<dbReference type="GO" id="GO:0030245">
    <property type="term" value="P:cellulose catabolic process"/>
    <property type="evidence" value="ECO:0007669"/>
    <property type="project" value="UniProtKB-KW"/>
</dbReference>
<evidence type="ECO:0000256" key="5">
    <source>
        <dbReference type="ARBA" id="ARBA00023001"/>
    </source>
</evidence>
<keyword evidence="13" id="KW-1185">Reference proteome</keyword>
<keyword evidence="10" id="KW-0732">Signal</keyword>
<evidence type="ECO:0000256" key="9">
    <source>
        <dbReference type="PROSITE-ProRule" id="PRU10069"/>
    </source>
</evidence>
<evidence type="ECO:0000313" key="12">
    <source>
        <dbReference type="EMBL" id="TVY82287.1"/>
    </source>
</evidence>
<dbReference type="Proteomes" id="UP000469558">
    <property type="component" value="Unassembled WGS sequence"/>
</dbReference>
<dbReference type="SUPFAM" id="SSF50685">
    <property type="entry name" value="Barwin-like endoglucanases"/>
    <property type="match status" value="1"/>
</dbReference>
<evidence type="ECO:0000256" key="10">
    <source>
        <dbReference type="SAM" id="SignalP"/>
    </source>
</evidence>
<keyword evidence="7" id="KW-0326">Glycosidase</keyword>
<sequence length="157" mass="15807">MKLSTLLFTFAAVVAPAIAQSGQASTTRYYDGLKGACGCGPATGSSMFSWQSNLGSGVYTAAVSQALYDSGGASWCGSGCGKCYKLTSTGNAACSSCGAGGASGQSIIVMATNLCPNNGNAQWCPAVGGSNQYGYQYHFDIMSTSSSIPEVLGDNPV</sequence>
<keyword evidence="6" id="KW-0119">Carbohydrate metabolism</keyword>
<gene>
    <name evidence="12" type="primary">egl5</name>
    <name evidence="12" type="ORF">LSUE1_G001913</name>
</gene>
<evidence type="ECO:0000256" key="7">
    <source>
        <dbReference type="ARBA" id="ARBA00023295"/>
    </source>
</evidence>
<dbReference type="AlphaFoldDB" id="A0A8T9CCQ2"/>
<evidence type="ECO:0000259" key="11">
    <source>
        <dbReference type="PROSITE" id="PS50842"/>
    </source>
</evidence>
<feature type="non-terminal residue" evidence="12">
    <location>
        <position position="1"/>
    </location>
</feature>
<dbReference type="InterPro" id="IPR000334">
    <property type="entry name" value="Glyco_hydro_45"/>
</dbReference>
<dbReference type="Gene3D" id="2.40.40.10">
    <property type="entry name" value="RlpA-like domain"/>
    <property type="match status" value="1"/>
</dbReference>